<proteinExistence type="inferred from homology"/>
<dbReference type="Gene3D" id="1.20.1080.10">
    <property type="entry name" value="Glycerol uptake facilitator protein"/>
    <property type="match status" value="1"/>
</dbReference>
<evidence type="ECO:0000256" key="4">
    <source>
        <dbReference type="ARBA" id="ARBA00023136"/>
    </source>
</evidence>
<dbReference type="PANTHER" id="PTHR19139">
    <property type="entry name" value="AQUAPORIN TRANSPORTER"/>
    <property type="match status" value="1"/>
</dbReference>
<keyword evidence="4 6" id="KW-0472">Membrane</keyword>
<dbReference type="PANTHER" id="PTHR19139:SF284">
    <property type="entry name" value="AQUAPORIN"/>
    <property type="match status" value="1"/>
</dbReference>
<dbReference type="EMBL" id="GECU01008168">
    <property type="protein sequence ID" value="JAS99538.1"/>
    <property type="molecule type" value="Transcribed_RNA"/>
</dbReference>
<evidence type="ECO:0000256" key="5">
    <source>
        <dbReference type="RuleBase" id="RU000477"/>
    </source>
</evidence>
<evidence type="ECO:0008006" key="8">
    <source>
        <dbReference type="Google" id="ProtNLM"/>
    </source>
</evidence>
<dbReference type="GO" id="GO:0005886">
    <property type="term" value="C:plasma membrane"/>
    <property type="evidence" value="ECO:0007669"/>
    <property type="project" value="TreeGrafter"/>
</dbReference>
<dbReference type="PRINTS" id="PR00783">
    <property type="entry name" value="MINTRINSICP"/>
</dbReference>
<keyword evidence="2 5" id="KW-0812">Transmembrane</keyword>
<dbReference type="Pfam" id="PF00230">
    <property type="entry name" value="MIP"/>
    <property type="match status" value="1"/>
</dbReference>
<name>A0A1B6JK01_9HEMI</name>
<feature type="transmembrane region" description="Helical" evidence="6">
    <location>
        <begin position="107"/>
        <end position="128"/>
    </location>
</feature>
<dbReference type="InterPro" id="IPR034294">
    <property type="entry name" value="Aquaporin_transptr"/>
</dbReference>
<gene>
    <name evidence="7" type="ORF">g.26816</name>
</gene>
<dbReference type="GO" id="GO:0015250">
    <property type="term" value="F:water channel activity"/>
    <property type="evidence" value="ECO:0007669"/>
    <property type="project" value="TreeGrafter"/>
</dbReference>
<protein>
    <recommendedName>
        <fullName evidence="8">Aquaporin</fullName>
    </recommendedName>
</protein>
<evidence type="ECO:0000256" key="6">
    <source>
        <dbReference type="SAM" id="Phobius"/>
    </source>
</evidence>
<comment type="subcellular location">
    <subcellularLocation>
        <location evidence="1">Membrane</location>
        <topology evidence="1">Multi-pass membrane protein</topology>
    </subcellularLocation>
</comment>
<dbReference type="InterPro" id="IPR023271">
    <property type="entry name" value="Aquaporin-like"/>
</dbReference>
<sequence>MAQEQQQGVEQSLKEETPKVAVKTWREDLKRPWHLVRCGVGELLASVLLVRITSTSCAEFPGNGSLLQTALTYAFVYATLVQILASTTGHVNPFVTIGFNLMGQLSVIKVLVITNSQYVGSVLGSLLYKYSTPEAVRGANLCAMRVPEELGVTWWQTMALEAILSFVLFLVILAVNDQRMGIPAGYRPPIIGMTLAGCLLMGIKYGSGSLNPLRALGPAVIGEYQVYHLIYWGGPQIGILVAVGMWKFILGPYKMAKQ</sequence>
<feature type="transmembrane region" description="Helical" evidence="6">
    <location>
        <begin position="226"/>
        <end position="250"/>
    </location>
</feature>
<evidence type="ECO:0000256" key="2">
    <source>
        <dbReference type="ARBA" id="ARBA00022692"/>
    </source>
</evidence>
<dbReference type="SUPFAM" id="SSF81338">
    <property type="entry name" value="Aquaporin-like"/>
    <property type="match status" value="1"/>
</dbReference>
<dbReference type="AlphaFoldDB" id="A0A1B6JK01"/>
<evidence type="ECO:0000256" key="3">
    <source>
        <dbReference type="ARBA" id="ARBA00022989"/>
    </source>
</evidence>
<comment type="similarity">
    <text evidence="5">Belongs to the MIP/aquaporin (TC 1.A.8) family.</text>
</comment>
<dbReference type="InterPro" id="IPR000425">
    <property type="entry name" value="MIP"/>
</dbReference>
<evidence type="ECO:0000313" key="7">
    <source>
        <dbReference type="EMBL" id="JAS99538.1"/>
    </source>
</evidence>
<reference evidence="7" key="1">
    <citation type="submission" date="2015-11" db="EMBL/GenBank/DDBJ databases">
        <title>De novo transcriptome assembly of four potential Pierce s Disease insect vectors from Arizona vineyards.</title>
        <authorList>
            <person name="Tassone E.E."/>
        </authorList>
    </citation>
    <scope>NUCLEOTIDE SEQUENCE</scope>
</reference>
<evidence type="ECO:0000256" key="1">
    <source>
        <dbReference type="ARBA" id="ARBA00004141"/>
    </source>
</evidence>
<keyword evidence="3 6" id="KW-1133">Transmembrane helix</keyword>
<keyword evidence="5" id="KW-0813">Transport</keyword>
<feature type="transmembrane region" description="Helical" evidence="6">
    <location>
        <begin position="188"/>
        <end position="206"/>
    </location>
</feature>
<organism evidence="7">
    <name type="scientific">Homalodisca liturata</name>
    <dbReference type="NCBI Taxonomy" id="320908"/>
    <lineage>
        <taxon>Eukaryota</taxon>
        <taxon>Metazoa</taxon>
        <taxon>Ecdysozoa</taxon>
        <taxon>Arthropoda</taxon>
        <taxon>Hexapoda</taxon>
        <taxon>Insecta</taxon>
        <taxon>Pterygota</taxon>
        <taxon>Neoptera</taxon>
        <taxon>Paraneoptera</taxon>
        <taxon>Hemiptera</taxon>
        <taxon>Auchenorrhyncha</taxon>
        <taxon>Membracoidea</taxon>
        <taxon>Cicadellidae</taxon>
        <taxon>Cicadellinae</taxon>
        <taxon>Proconiini</taxon>
        <taxon>Homalodisca</taxon>
    </lineage>
</organism>
<accession>A0A1B6JK01</accession>
<feature type="transmembrane region" description="Helical" evidence="6">
    <location>
        <begin position="154"/>
        <end position="176"/>
    </location>
</feature>
<feature type="transmembrane region" description="Helical" evidence="6">
    <location>
        <begin position="74"/>
        <end position="95"/>
    </location>
</feature>
<feature type="transmembrane region" description="Helical" evidence="6">
    <location>
        <begin position="35"/>
        <end position="54"/>
    </location>
</feature>